<feature type="region of interest" description="Disordered" evidence="1">
    <location>
        <begin position="131"/>
        <end position="265"/>
    </location>
</feature>
<proteinExistence type="predicted"/>
<feature type="compositionally biased region" description="Polar residues" evidence="1">
    <location>
        <begin position="221"/>
        <end position="231"/>
    </location>
</feature>
<feature type="compositionally biased region" description="Polar residues" evidence="1">
    <location>
        <begin position="900"/>
        <end position="910"/>
    </location>
</feature>
<reference evidence="2 3" key="1">
    <citation type="journal article" date="2018" name="Nat. Ecol. Evol.">
        <title>Genomic signatures of mitonuclear coevolution across populations of Tigriopus californicus.</title>
        <authorList>
            <person name="Barreto F.S."/>
            <person name="Watson E.T."/>
            <person name="Lima T.G."/>
            <person name="Willett C.S."/>
            <person name="Edmands S."/>
            <person name="Li W."/>
            <person name="Burton R.S."/>
        </authorList>
    </citation>
    <scope>NUCLEOTIDE SEQUENCE [LARGE SCALE GENOMIC DNA]</scope>
    <source>
        <strain evidence="2 3">San Diego</strain>
    </source>
</reference>
<keyword evidence="3" id="KW-1185">Reference proteome</keyword>
<feature type="compositionally biased region" description="Low complexity" evidence="1">
    <location>
        <begin position="240"/>
        <end position="265"/>
    </location>
</feature>
<protein>
    <recommendedName>
        <fullName evidence="4">Genetic suppressor element-like domain-containing protein</fullName>
    </recommendedName>
</protein>
<dbReference type="AlphaFoldDB" id="A0A553N9M1"/>
<feature type="compositionally biased region" description="Low complexity" evidence="1">
    <location>
        <begin position="575"/>
        <end position="590"/>
    </location>
</feature>
<evidence type="ECO:0000313" key="3">
    <source>
        <dbReference type="Proteomes" id="UP000318571"/>
    </source>
</evidence>
<feature type="compositionally biased region" description="Polar residues" evidence="1">
    <location>
        <begin position="659"/>
        <end position="676"/>
    </location>
</feature>
<accession>A0A553N9M1</accession>
<sequence length="951" mass="103673">MYGRKGPPAFYPPPRIACFVCGAQVPADYPLFALPPHPGKPHGLPHFPFLIHHHPPLAGPPLEEGGEAKSCRPCYTVLMSQWDDYEKNRIPLIKRVYSVKRMDGLPFPNKDLQLEAAHQVQSRVLASTTSSMMMNPGAVSTGLTSSGSAAHGGYESSDRAPPVSSPLAHHSWPPSGAPRRGLAPPHRGGVTPSAPLTLDESSVGAHALGGNGSRGHDPGQDNDSALDLSSGSRERETMKSRSSVASHLSAVSHPSSSYQSEGAGSSTDILDLTLPDKNASFEVCYVCGDEFKKGVLSHSFAKQMDKEPFYSSLLSHPRPPRSRPMDASGRVQTCDECHQHLLDQWKQFEAEDKPHSDRNYSLRKRLTPTSDNATFVCYMCALEYQSLSLRLVYVKPNAENEPYYPFIYTQKPPPGASPISPQGMVQVCTLCYKSVKETKDKLGLSGGSSHIVSKPSLLPPKKKLRYDPDSYDDVNHCLPADITCPLCRRKFSVGSFKYLHTRPPPAGGLPYFPFLVTLPKLEDFNEFDDDKQGRTRACQLCTTSLINQWSQYQKESRPISERTYTYPSLLVRPRSVSSVRAQSPASQRSSGAVTPSKSAPASEVGQATQAYPRPRSNTQESRSHSPKDGPGNNLSHPMPTSGALVSNLKAAVTSAPTCHSPGFSSVHSGHSTNANPSEAASTTTALSAQVSTATGPIAAKLSNDKSSSSASSFYCFLCGLHSELSFARMLYSSVPGKKAPYFPFLKSHVPKDRAETLREDGTALVCTFCYHSLMVQWNQFVNSKPLIEPHERKYNISEYTCYVCGITTYRKRIRALRVLDFPFLNQHKIRKGVITLESDEMVAVCLDCFESLLGQFRDGERYGIPVEKRQYNWMQIPPPPEESSSHITTPQERLSKQEFKSMSSGTNAIKTSAGGVPHTSGGSGRPALTSSSIAAATNSMTAAVVGPKTSK</sequence>
<dbReference type="PANTHER" id="PTHR40240:SF1">
    <property type="entry name" value="PLEXUS, ISOFORM A"/>
    <property type="match status" value="1"/>
</dbReference>
<feature type="compositionally biased region" description="Polar residues" evidence="1">
    <location>
        <begin position="591"/>
        <end position="620"/>
    </location>
</feature>
<dbReference type="OMA" id="YCCANPE"/>
<feature type="compositionally biased region" description="Low complexity" evidence="1">
    <location>
        <begin position="677"/>
        <end position="687"/>
    </location>
</feature>
<feature type="region of interest" description="Disordered" evidence="1">
    <location>
        <begin position="659"/>
        <end position="687"/>
    </location>
</feature>
<dbReference type="PANTHER" id="PTHR40240">
    <property type="entry name" value="PLEXUS, ISOFORM A"/>
    <property type="match status" value="1"/>
</dbReference>
<evidence type="ECO:0008006" key="4">
    <source>
        <dbReference type="Google" id="ProtNLM"/>
    </source>
</evidence>
<dbReference type="Proteomes" id="UP000318571">
    <property type="component" value="Chromosome 8"/>
</dbReference>
<feature type="region of interest" description="Disordered" evidence="1">
    <location>
        <begin position="875"/>
        <end position="951"/>
    </location>
</feature>
<comment type="caution">
    <text evidence="2">The sequence shown here is derived from an EMBL/GenBank/DDBJ whole genome shotgun (WGS) entry which is preliminary data.</text>
</comment>
<feature type="region of interest" description="Disordered" evidence="1">
    <location>
        <begin position="575"/>
        <end position="642"/>
    </location>
</feature>
<evidence type="ECO:0000256" key="1">
    <source>
        <dbReference type="SAM" id="MobiDB-lite"/>
    </source>
</evidence>
<name>A0A553N9M1_TIGCA</name>
<evidence type="ECO:0000313" key="2">
    <source>
        <dbReference type="EMBL" id="TRY62085.1"/>
    </source>
</evidence>
<gene>
    <name evidence="2" type="ORF">TCAL_11323</name>
</gene>
<dbReference type="STRING" id="6832.A0A553N9M1"/>
<dbReference type="OrthoDB" id="8744624at2759"/>
<dbReference type="EMBL" id="VCGU01000459">
    <property type="protein sequence ID" value="TRY62085.1"/>
    <property type="molecule type" value="Genomic_DNA"/>
</dbReference>
<organism evidence="2 3">
    <name type="scientific">Tigriopus californicus</name>
    <name type="common">Marine copepod</name>
    <dbReference type="NCBI Taxonomy" id="6832"/>
    <lineage>
        <taxon>Eukaryota</taxon>
        <taxon>Metazoa</taxon>
        <taxon>Ecdysozoa</taxon>
        <taxon>Arthropoda</taxon>
        <taxon>Crustacea</taxon>
        <taxon>Multicrustacea</taxon>
        <taxon>Hexanauplia</taxon>
        <taxon>Copepoda</taxon>
        <taxon>Harpacticoida</taxon>
        <taxon>Harpacticidae</taxon>
        <taxon>Tigriopus</taxon>
    </lineage>
</organism>
<feature type="compositionally biased region" description="Polar residues" evidence="1">
    <location>
        <begin position="928"/>
        <end position="941"/>
    </location>
</feature>